<reference evidence="2" key="1">
    <citation type="submission" date="2024-02" db="EMBL/GenBank/DDBJ databases">
        <authorList>
            <consortium name="Clinical and Environmental Microbiology Branch: Whole genome sequencing antimicrobial resistance pathogens in the healthcare setting"/>
        </authorList>
    </citation>
    <scope>NUCLEOTIDE SEQUENCE</scope>
    <source>
        <strain evidence="2">2020GO-00142</strain>
    </source>
</reference>
<dbReference type="SUPFAM" id="SSF53474">
    <property type="entry name" value="alpha/beta-Hydrolases"/>
    <property type="match status" value="1"/>
</dbReference>
<organism evidence="2">
    <name type="scientific">Providencia stuartii</name>
    <dbReference type="NCBI Taxonomy" id="588"/>
    <lineage>
        <taxon>Bacteria</taxon>
        <taxon>Pseudomonadati</taxon>
        <taxon>Pseudomonadota</taxon>
        <taxon>Gammaproteobacteria</taxon>
        <taxon>Enterobacterales</taxon>
        <taxon>Morganellaceae</taxon>
        <taxon>Providencia</taxon>
    </lineage>
</organism>
<dbReference type="AlphaFoldDB" id="A0AAI9HYC1"/>
<name>A0AAI9HYC1_PROST</name>
<dbReference type="InterPro" id="IPR050471">
    <property type="entry name" value="AB_hydrolase"/>
</dbReference>
<proteinExistence type="predicted"/>
<dbReference type="PRINTS" id="PR00111">
    <property type="entry name" value="ABHYDROLASE"/>
</dbReference>
<gene>
    <name evidence="2" type="ORF">JRA39_001005</name>
</gene>
<sequence length="296" mass="32493">MITNAETVLFYDSFGIPKNPAVVLIPGLGGHNISWTDDFCQQVADAGFYILRIDNRDAGLSPHLDNFPSINLGALIEKMQNKEQFAIPYTLLDMAEDIVQLLNKLSINKAHIIGRSMGGMIAQLVAAKYPERTLSLCAIMSSTGNPELPQSEPDVMQMLISPSANPQENLDAYLSGQLAFFQRVSSSICPFDENYYRDYLLQALKRNYSPEGTKRQIVAVAVTGDLRPYIQHIDTPTLVIHGSIDPLFPLAAGQDIANNIANAKLVIIEGMGHETPPLLNPKIADLIIAHLHEATN</sequence>
<dbReference type="EMBL" id="AAZDVE040000005">
    <property type="protein sequence ID" value="EMP9431989.1"/>
    <property type="molecule type" value="Genomic_DNA"/>
</dbReference>
<dbReference type="PANTHER" id="PTHR43433:SF5">
    <property type="entry name" value="AB HYDROLASE-1 DOMAIN-CONTAINING PROTEIN"/>
    <property type="match status" value="1"/>
</dbReference>
<dbReference type="InterPro" id="IPR000073">
    <property type="entry name" value="AB_hydrolase_1"/>
</dbReference>
<dbReference type="Gene3D" id="3.40.50.1820">
    <property type="entry name" value="alpha/beta hydrolase"/>
    <property type="match status" value="1"/>
</dbReference>
<dbReference type="InterPro" id="IPR029058">
    <property type="entry name" value="AB_hydrolase_fold"/>
</dbReference>
<keyword evidence="2" id="KW-0378">Hydrolase</keyword>
<feature type="domain" description="AB hydrolase-1" evidence="1">
    <location>
        <begin position="20"/>
        <end position="274"/>
    </location>
</feature>
<dbReference type="PANTHER" id="PTHR43433">
    <property type="entry name" value="HYDROLASE, ALPHA/BETA FOLD FAMILY PROTEIN"/>
    <property type="match status" value="1"/>
</dbReference>
<dbReference type="RefSeq" id="WP_163860695.1">
    <property type="nucleotide sequence ID" value="NZ_CP119540.1"/>
</dbReference>
<evidence type="ECO:0000313" key="2">
    <source>
        <dbReference type="EMBL" id="EMP9431989.1"/>
    </source>
</evidence>
<protein>
    <submittedName>
        <fullName evidence="2">Alpha/beta hydrolase</fullName>
    </submittedName>
</protein>
<comment type="caution">
    <text evidence="2">The sequence shown here is derived from an EMBL/GenBank/DDBJ whole genome shotgun (WGS) entry which is preliminary data.</text>
</comment>
<dbReference type="GO" id="GO:0016787">
    <property type="term" value="F:hydrolase activity"/>
    <property type="evidence" value="ECO:0007669"/>
    <property type="project" value="UniProtKB-KW"/>
</dbReference>
<evidence type="ECO:0000259" key="1">
    <source>
        <dbReference type="Pfam" id="PF00561"/>
    </source>
</evidence>
<dbReference type="Pfam" id="PF00561">
    <property type="entry name" value="Abhydrolase_1"/>
    <property type="match status" value="1"/>
</dbReference>
<accession>A0AAI9HYC1</accession>